<dbReference type="PANTHER" id="PTHR12210">
    <property type="entry name" value="DULLARD PROTEIN PHOSPHATASE"/>
    <property type="match status" value="1"/>
</dbReference>
<dbReference type="SMART" id="SM00577">
    <property type="entry name" value="CPDc"/>
    <property type="match status" value="1"/>
</dbReference>
<keyword evidence="4" id="KW-1185">Reference proteome</keyword>
<gene>
    <name evidence="3" type="ORF">BSTOLATCC_MIC1054</name>
</gene>
<dbReference type="AlphaFoldDB" id="A0AAU9I9G4"/>
<dbReference type="CDD" id="cd07521">
    <property type="entry name" value="HAD_FCP1-like"/>
    <property type="match status" value="1"/>
</dbReference>
<dbReference type="PROSITE" id="PS50969">
    <property type="entry name" value="FCP1"/>
    <property type="match status" value="1"/>
</dbReference>
<dbReference type="Gene3D" id="3.40.50.1000">
    <property type="entry name" value="HAD superfamily/HAD-like"/>
    <property type="match status" value="1"/>
</dbReference>
<reference evidence="3" key="1">
    <citation type="submission" date="2021-09" db="EMBL/GenBank/DDBJ databases">
        <authorList>
            <consortium name="AG Swart"/>
            <person name="Singh M."/>
            <person name="Singh A."/>
            <person name="Seah K."/>
            <person name="Emmerich C."/>
        </authorList>
    </citation>
    <scope>NUCLEOTIDE SEQUENCE</scope>
    <source>
        <strain evidence="3">ATCC30299</strain>
    </source>
</reference>
<proteinExistence type="predicted"/>
<feature type="compositionally biased region" description="Polar residues" evidence="1">
    <location>
        <begin position="157"/>
        <end position="168"/>
    </location>
</feature>
<feature type="compositionally biased region" description="Polar residues" evidence="1">
    <location>
        <begin position="71"/>
        <end position="139"/>
    </location>
</feature>
<feature type="domain" description="FCP1 homology" evidence="2">
    <location>
        <begin position="256"/>
        <end position="418"/>
    </location>
</feature>
<dbReference type="FunFam" id="3.40.50.1000:FF:000121">
    <property type="entry name" value="Uncharacterized protein"/>
    <property type="match status" value="1"/>
</dbReference>
<dbReference type="InterPro" id="IPR023214">
    <property type="entry name" value="HAD_sf"/>
</dbReference>
<sequence length="468" mass="53560">MSLKLSSCWPSSRLLYKKETKTPRSLSNILFTPKKVIKPNFPQRRNSLLDGSESSNLDASPKLHSRRSPRNEQSINQSTNFSPNDSTSSLNSNYHKFSSRTILTAKNKTRAQRSSSLFSPTQLESATPQSTNLRSSNKSTLEDLGSYNPRPERAVTKTHSSPDLTSSLGELPNEKPKENPQSAHLLEKLVTQVKSPNLQPPCLEKANAKLMQMKAETLYKQHLFQTCQALKLIKKLQPLNCIQLNEKKINLQKKPGHENKKTVIFDLDETLVHCNEISKKFTPDAVLPIRFVTGEVINAGINIRPYTKECLEYASQNFEVIVFTASHKCYADAVLDYLDPKGDLIHHRFYRDSCIINQGVYIKDLRIFLNRDLCDMIIVDNAAYSFAYQIDNGIPIISWFDDKNDTELLNLINYLKVLQEVKDVREINRETFKLYSLADESEESILNRVKRRVVHRRTRSVDDSKIKE</sequence>
<dbReference type="InterPro" id="IPR011948">
    <property type="entry name" value="Dullard_phosphatase"/>
</dbReference>
<name>A0AAU9I9G4_9CILI</name>
<dbReference type="GO" id="GO:0016791">
    <property type="term" value="F:phosphatase activity"/>
    <property type="evidence" value="ECO:0007669"/>
    <property type="project" value="InterPro"/>
</dbReference>
<evidence type="ECO:0000313" key="4">
    <source>
        <dbReference type="Proteomes" id="UP001162131"/>
    </source>
</evidence>
<accession>A0AAU9I9G4</accession>
<evidence type="ECO:0000313" key="3">
    <source>
        <dbReference type="EMBL" id="CAG9310197.1"/>
    </source>
</evidence>
<dbReference type="SUPFAM" id="SSF56784">
    <property type="entry name" value="HAD-like"/>
    <property type="match status" value="1"/>
</dbReference>
<dbReference type="InterPro" id="IPR036412">
    <property type="entry name" value="HAD-like_sf"/>
</dbReference>
<evidence type="ECO:0000259" key="2">
    <source>
        <dbReference type="PROSITE" id="PS50969"/>
    </source>
</evidence>
<dbReference type="EMBL" id="CAJZBQ010000002">
    <property type="protein sequence ID" value="CAG9310197.1"/>
    <property type="molecule type" value="Genomic_DNA"/>
</dbReference>
<dbReference type="InterPro" id="IPR050365">
    <property type="entry name" value="TIM50"/>
</dbReference>
<evidence type="ECO:0000256" key="1">
    <source>
        <dbReference type="SAM" id="MobiDB-lite"/>
    </source>
</evidence>
<protein>
    <recommendedName>
        <fullName evidence="2">FCP1 homology domain-containing protein</fullName>
    </recommendedName>
</protein>
<dbReference type="Proteomes" id="UP001162131">
    <property type="component" value="Unassembled WGS sequence"/>
</dbReference>
<dbReference type="Pfam" id="PF03031">
    <property type="entry name" value="NIF"/>
    <property type="match status" value="1"/>
</dbReference>
<dbReference type="InterPro" id="IPR004274">
    <property type="entry name" value="FCP1_dom"/>
</dbReference>
<organism evidence="3 4">
    <name type="scientific">Blepharisma stoltei</name>
    <dbReference type="NCBI Taxonomy" id="1481888"/>
    <lineage>
        <taxon>Eukaryota</taxon>
        <taxon>Sar</taxon>
        <taxon>Alveolata</taxon>
        <taxon>Ciliophora</taxon>
        <taxon>Postciliodesmatophora</taxon>
        <taxon>Heterotrichea</taxon>
        <taxon>Heterotrichida</taxon>
        <taxon>Blepharismidae</taxon>
        <taxon>Blepharisma</taxon>
    </lineage>
</organism>
<comment type="caution">
    <text evidence="3">The sequence shown here is derived from an EMBL/GenBank/DDBJ whole genome shotgun (WGS) entry which is preliminary data.</text>
</comment>
<feature type="region of interest" description="Disordered" evidence="1">
    <location>
        <begin position="41"/>
        <end position="180"/>
    </location>
</feature>
<dbReference type="NCBIfam" id="TIGR02251">
    <property type="entry name" value="HIF-SF_euk"/>
    <property type="match status" value="1"/>
</dbReference>